<dbReference type="EMBL" id="JBHTNU010000005">
    <property type="protein sequence ID" value="MFD1426733.1"/>
    <property type="molecule type" value="Genomic_DNA"/>
</dbReference>
<dbReference type="SUPFAM" id="SSF53335">
    <property type="entry name" value="S-adenosyl-L-methionine-dependent methyltransferases"/>
    <property type="match status" value="1"/>
</dbReference>
<keyword evidence="4" id="KW-1185">Reference proteome</keyword>
<dbReference type="Gene3D" id="3.40.50.12710">
    <property type="match status" value="1"/>
</dbReference>
<keyword evidence="1 3" id="KW-0489">Methyltransferase</keyword>
<evidence type="ECO:0000256" key="1">
    <source>
        <dbReference type="ARBA" id="ARBA00022603"/>
    </source>
</evidence>
<gene>
    <name evidence="3" type="ORF">ACFQ4Y_07230</name>
</gene>
<dbReference type="GO" id="GO:0008168">
    <property type="term" value="F:methyltransferase activity"/>
    <property type="evidence" value="ECO:0007669"/>
    <property type="project" value="UniProtKB-KW"/>
</dbReference>
<comment type="caution">
    <text evidence="3">The sequence shown here is derived from an EMBL/GenBank/DDBJ whole genome shotgun (WGS) entry which is preliminary data.</text>
</comment>
<organism evidence="3 4">
    <name type="scientific">Kroppenstedtia sanguinis</name>
    <dbReference type="NCBI Taxonomy" id="1380684"/>
    <lineage>
        <taxon>Bacteria</taxon>
        <taxon>Bacillati</taxon>
        <taxon>Bacillota</taxon>
        <taxon>Bacilli</taxon>
        <taxon>Bacillales</taxon>
        <taxon>Thermoactinomycetaceae</taxon>
        <taxon>Kroppenstedtia</taxon>
    </lineage>
</organism>
<dbReference type="PANTHER" id="PTHR12049">
    <property type="entry name" value="PROTEIN ARGININE METHYLTRANSFERASE NDUFAF7, MITOCHONDRIAL"/>
    <property type="match status" value="1"/>
</dbReference>
<proteinExistence type="predicted"/>
<evidence type="ECO:0000313" key="4">
    <source>
        <dbReference type="Proteomes" id="UP001597282"/>
    </source>
</evidence>
<dbReference type="Pfam" id="PF02636">
    <property type="entry name" value="Methyltransf_28"/>
    <property type="match status" value="1"/>
</dbReference>
<keyword evidence="2" id="KW-0808">Transferase</keyword>
<dbReference type="InterPro" id="IPR029063">
    <property type="entry name" value="SAM-dependent_MTases_sf"/>
</dbReference>
<sequence length="376" mass="43102">MAQLDDPLLAVIVEEMEDHPEKRISFRRYMELALYHPRWGYYRREGLKVGKRGDFYTSPQLGEVFGETLGRVISGMVPSFSPGCPWTLVEVGGGDGRLAESILASLMEEKRLPQSLWLVETSPLHQNLQRERLQNAPVPVYWAEAMTEIPEGAPCILYSNEFLDALPVHRVTRKGGELQEIYVTWDEHREGFMECSLPLRHPPLLAYFRNLDWNLSEGWTVEVPLDALDWLEAVSDWMKTGYLITIDYGGTTEELSQPQRKNGTLRCYRNHQLHENFYFQPGTSDITSHVNFSVMQDYGEKLGFRKCMYTTQPRFLQAAGILERWLETPRDPFSPEARHNRAIRQLALPGGMGESFRVLIQSKGVAVPQRGLRGVT</sequence>
<protein>
    <submittedName>
        <fullName evidence="3">Class I SAM-dependent methyltransferase</fullName>
    </submittedName>
</protein>
<reference evidence="4" key="1">
    <citation type="journal article" date="2019" name="Int. J. Syst. Evol. Microbiol.">
        <title>The Global Catalogue of Microorganisms (GCM) 10K type strain sequencing project: providing services to taxonomists for standard genome sequencing and annotation.</title>
        <authorList>
            <consortium name="The Broad Institute Genomics Platform"/>
            <consortium name="The Broad Institute Genome Sequencing Center for Infectious Disease"/>
            <person name="Wu L."/>
            <person name="Ma J."/>
        </authorList>
    </citation>
    <scope>NUCLEOTIDE SEQUENCE [LARGE SCALE GENOMIC DNA]</scope>
    <source>
        <strain evidence="4">S1</strain>
    </source>
</reference>
<evidence type="ECO:0000313" key="3">
    <source>
        <dbReference type="EMBL" id="MFD1426733.1"/>
    </source>
</evidence>
<dbReference type="PANTHER" id="PTHR12049:SF7">
    <property type="entry name" value="PROTEIN ARGININE METHYLTRANSFERASE NDUFAF7, MITOCHONDRIAL"/>
    <property type="match status" value="1"/>
</dbReference>
<accession>A0ABW4C877</accession>
<dbReference type="GO" id="GO:0032259">
    <property type="term" value="P:methylation"/>
    <property type="evidence" value="ECO:0007669"/>
    <property type="project" value="UniProtKB-KW"/>
</dbReference>
<evidence type="ECO:0000256" key="2">
    <source>
        <dbReference type="ARBA" id="ARBA00022679"/>
    </source>
</evidence>
<dbReference type="Proteomes" id="UP001597282">
    <property type="component" value="Unassembled WGS sequence"/>
</dbReference>
<name>A0ABW4C877_9BACL</name>
<dbReference type="InterPro" id="IPR038375">
    <property type="entry name" value="NDUFAF7_sf"/>
</dbReference>
<dbReference type="InterPro" id="IPR003788">
    <property type="entry name" value="NDUFAF7"/>
</dbReference>
<dbReference type="RefSeq" id="WP_380164089.1">
    <property type="nucleotide sequence ID" value="NZ_JBHTNU010000005.1"/>
</dbReference>